<feature type="region of interest" description="Disordered" evidence="1">
    <location>
        <begin position="121"/>
        <end position="142"/>
    </location>
</feature>
<gene>
    <name evidence="2" type="ORF">VitviT2T_002537</name>
</gene>
<proteinExistence type="predicted"/>
<reference evidence="2 3" key="1">
    <citation type="journal article" date="2023" name="Hortic Res">
        <title>The complete reference genome for grapevine (Vitis vinifera L.) genetics and breeding.</title>
        <authorList>
            <person name="Shi X."/>
            <person name="Cao S."/>
            <person name="Wang X."/>
            <person name="Huang S."/>
            <person name="Wang Y."/>
            <person name="Liu Z."/>
            <person name="Liu W."/>
            <person name="Leng X."/>
            <person name="Peng Y."/>
            <person name="Wang N."/>
            <person name="Wang Y."/>
            <person name="Ma Z."/>
            <person name="Xu X."/>
            <person name="Zhang F."/>
            <person name="Xue H."/>
            <person name="Zhong H."/>
            <person name="Wang Y."/>
            <person name="Zhang K."/>
            <person name="Velt A."/>
            <person name="Avia K."/>
            <person name="Holtgrawe D."/>
            <person name="Grimplet J."/>
            <person name="Matus J.T."/>
            <person name="Ware D."/>
            <person name="Wu X."/>
            <person name="Wang H."/>
            <person name="Liu C."/>
            <person name="Fang Y."/>
            <person name="Rustenholz C."/>
            <person name="Cheng Z."/>
            <person name="Xiao H."/>
            <person name="Zhou Y."/>
        </authorList>
    </citation>
    <scope>NUCLEOTIDE SEQUENCE [LARGE SCALE GENOMIC DNA]</scope>
    <source>
        <strain evidence="3">cv. Pinot noir / PN40024</strain>
        <tissue evidence="2">Leaf</tissue>
    </source>
</reference>
<sequence length="142" mass="16110">MDEQQELRANLEAAKAAKTITQKVTKEETSLLRKVELDNEALQVEIHQLKLDNATVGMSKAKVKEKCIRLKLELEQIKVGFAKEKKKLEVAYQQQVDDMFFYSYHCCMKKYGITDDIPSIPSNDEDEVVLGDGTVQGDDSKV</sequence>
<evidence type="ECO:0000313" key="3">
    <source>
        <dbReference type="Proteomes" id="UP001227230"/>
    </source>
</evidence>
<evidence type="ECO:0000256" key="1">
    <source>
        <dbReference type="SAM" id="MobiDB-lite"/>
    </source>
</evidence>
<accession>A0ABY9BIS8</accession>
<dbReference type="EMBL" id="CP126649">
    <property type="protein sequence ID" value="WJZ82812.1"/>
    <property type="molecule type" value="Genomic_DNA"/>
</dbReference>
<protein>
    <submittedName>
        <fullName evidence="2">Uncharacterized protein</fullName>
    </submittedName>
</protein>
<evidence type="ECO:0000313" key="2">
    <source>
        <dbReference type="EMBL" id="WJZ82812.1"/>
    </source>
</evidence>
<dbReference type="Proteomes" id="UP001227230">
    <property type="component" value="Chromosome 2"/>
</dbReference>
<keyword evidence="3" id="KW-1185">Reference proteome</keyword>
<name>A0ABY9BIS8_VITVI</name>
<organism evidence="2 3">
    <name type="scientific">Vitis vinifera</name>
    <name type="common">Grape</name>
    <dbReference type="NCBI Taxonomy" id="29760"/>
    <lineage>
        <taxon>Eukaryota</taxon>
        <taxon>Viridiplantae</taxon>
        <taxon>Streptophyta</taxon>
        <taxon>Embryophyta</taxon>
        <taxon>Tracheophyta</taxon>
        <taxon>Spermatophyta</taxon>
        <taxon>Magnoliopsida</taxon>
        <taxon>eudicotyledons</taxon>
        <taxon>Gunneridae</taxon>
        <taxon>Pentapetalae</taxon>
        <taxon>rosids</taxon>
        <taxon>Vitales</taxon>
        <taxon>Vitaceae</taxon>
        <taxon>Viteae</taxon>
        <taxon>Vitis</taxon>
    </lineage>
</organism>